<keyword evidence="2" id="KW-0547">Nucleotide-binding</keyword>
<feature type="transmembrane region" description="Helical" evidence="1">
    <location>
        <begin position="272"/>
        <end position="290"/>
    </location>
</feature>
<sequence length="294" mass="33672">MGVVIVFFLIIVCIGLFWYEFSLLTSIFLFLSVAGIFLVVTDIKLRKKSRETVETVKKHKAKVVNKEVIHGYRGKTTYTFEINTGGETIQIKKERNKLHRDFNINDTIDIYPEFDEQNNIVDFKLAELVERNTRIYKPFIIFAIGSIATTALLILNDHSSLTTVTSYLIAYSFFLLLVLYVGISSLKRVFVDKSTLKPVKAVIHSFYIYSSMDDGIKHESISPVYRVEVDGKVHQFVGDKSAQKEDRGKEVTVYYDPNTMQFFDNPKSKTDLAMAIFMLTMAFCLIYGILKEGL</sequence>
<evidence type="ECO:0000256" key="1">
    <source>
        <dbReference type="SAM" id="Phobius"/>
    </source>
</evidence>
<accession>A0ABW9ZZT9</accession>
<dbReference type="EMBL" id="JAACYS010000007">
    <property type="protein sequence ID" value="NCU16692.1"/>
    <property type="molecule type" value="Genomic_DNA"/>
</dbReference>
<gene>
    <name evidence="2" type="ORF">GW534_02750</name>
</gene>
<keyword evidence="2" id="KW-0067">ATP-binding</keyword>
<evidence type="ECO:0000313" key="2">
    <source>
        <dbReference type="EMBL" id="NCU16692.1"/>
    </source>
</evidence>
<keyword evidence="3" id="KW-1185">Reference proteome</keyword>
<dbReference type="RefSeq" id="WP_161919530.1">
    <property type="nucleotide sequence ID" value="NZ_JAACYS010000007.1"/>
</dbReference>
<proteinExistence type="predicted"/>
<comment type="caution">
    <text evidence="2">The sequence shown here is derived from an EMBL/GenBank/DDBJ whole genome shotgun (WGS) entry which is preliminary data.</text>
</comment>
<feature type="transmembrane region" description="Helical" evidence="1">
    <location>
        <begin position="135"/>
        <end position="155"/>
    </location>
</feature>
<keyword evidence="1" id="KW-0812">Transmembrane</keyword>
<protein>
    <submittedName>
        <fullName evidence="2">ABC transporter ATP-binding protein</fullName>
    </submittedName>
</protein>
<keyword evidence="1" id="KW-1133">Transmembrane helix</keyword>
<feature type="transmembrane region" description="Helical" evidence="1">
    <location>
        <begin position="6"/>
        <end position="39"/>
    </location>
</feature>
<dbReference type="GO" id="GO:0005524">
    <property type="term" value="F:ATP binding"/>
    <property type="evidence" value="ECO:0007669"/>
    <property type="project" value="UniProtKB-KW"/>
</dbReference>
<keyword evidence="1" id="KW-0472">Membrane</keyword>
<reference evidence="2 3" key="1">
    <citation type="submission" date="2020-01" db="EMBL/GenBank/DDBJ databases">
        <title>A novel Bacillus sp. from Pasinler.</title>
        <authorList>
            <person name="Adiguzel A."/>
            <person name="Ay H."/>
            <person name="Baltaci M.O."/>
        </authorList>
    </citation>
    <scope>NUCLEOTIDE SEQUENCE [LARGE SCALE GENOMIC DNA]</scope>
    <source>
        <strain evidence="2 3">P1</strain>
    </source>
</reference>
<feature type="transmembrane region" description="Helical" evidence="1">
    <location>
        <begin position="167"/>
        <end position="186"/>
    </location>
</feature>
<evidence type="ECO:0000313" key="3">
    <source>
        <dbReference type="Proteomes" id="UP000743899"/>
    </source>
</evidence>
<name>A0ABW9ZZT9_9BACI</name>
<dbReference type="Proteomes" id="UP000743899">
    <property type="component" value="Unassembled WGS sequence"/>
</dbReference>
<organism evidence="2 3">
    <name type="scientific">Pallidibacillus pasinlerensis</name>
    <dbReference type="NCBI Taxonomy" id="2703818"/>
    <lineage>
        <taxon>Bacteria</taxon>
        <taxon>Bacillati</taxon>
        <taxon>Bacillota</taxon>
        <taxon>Bacilli</taxon>
        <taxon>Bacillales</taxon>
        <taxon>Bacillaceae</taxon>
        <taxon>Pallidibacillus</taxon>
    </lineage>
</organism>